<dbReference type="PROSITE" id="PS00330">
    <property type="entry name" value="HEMOLYSIN_CALCIUM"/>
    <property type="match status" value="1"/>
</dbReference>
<keyword evidence="2" id="KW-0964">Secreted</keyword>
<dbReference type="InterPro" id="IPR001343">
    <property type="entry name" value="Hemolysn_Ca-bd"/>
</dbReference>
<dbReference type="EMBL" id="JAVDPW010000003">
    <property type="protein sequence ID" value="MDR6289781.1"/>
    <property type="molecule type" value="Genomic_DNA"/>
</dbReference>
<keyword evidence="4" id="KW-1185">Reference proteome</keyword>
<protein>
    <submittedName>
        <fullName evidence="3">Ca2+-binding RTX toxin-like protein</fullName>
    </submittedName>
</protein>
<evidence type="ECO:0000256" key="1">
    <source>
        <dbReference type="ARBA" id="ARBA00004613"/>
    </source>
</evidence>
<proteinExistence type="predicted"/>
<comment type="subcellular location">
    <subcellularLocation>
        <location evidence="1">Secreted</location>
    </subcellularLocation>
</comment>
<evidence type="ECO:0000313" key="3">
    <source>
        <dbReference type="EMBL" id="MDR6289781.1"/>
    </source>
</evidence>
<organism evidence="3 4">
    <name type="scientific">Inquilinus ginsengisoli</name>
    <dbReference type="NCBI Taxonomy" id="363840"/>
    <lineage>
        <taxon>Bacteria</taxon>
        <taxon>Pseudomonadati</taxon>
        <taxon>Pseudomonadota</taxon>
        <taxon>Alphaproteobacteria</taxon>
        <taxon>Rhodospirillales</taxon>
        <taxon>Rhodospirillaceae</taxon>
        <taxon>Inquilinus</taxon>
    </lineage>
</organism>
<gene>
    <name evidence="3" type="ORF">E9232_002296</name>
</gene>
<dbReference type="SUPFAM" id="SSF51120">
    <property type="entry name" value="beta-Roll"/>
    <property type="match status" value="6"/>
</dbReference>
<comment type="caution">
    <text evidence="3">The sequence shown here is derived from an EMBL/GenBank/DDBJ whole genome shotgun (WGS) entry which is preliminary data.</text>
</comment>
<dbReference type="Proteomes" id="UP001262410">
    <property type="component" value="Unassembled WGS sequence"/>
</dbReference>
<reference evidence="3 4" key="1">
    <citation type="submission" date="2023-07" db="EMBL/GenBank/DDBJ databases">
        <title>Sorghum-associated microbial communities from plants grown in Nebraska, USA.</title>
        <authorList>
            <person name="Schachtman D."/>
        </authorList>
    </citation>
    <scope>NUCLEOTIDE SEQUENCE [LARGE SCALE GENOMIC DNA]</scope>
    <source>
        <strain evidence="3 4">584</strain>
    </source>
</reference>
<dbReference type="InterPro" id="IPR050557">
    <property type="entry name" value="RTX_toxin/Mannuronan_C5-epim"/>
</dbReference>
<name>A0ABU1JMD5_9PROT</name>
<dbReference type="PANTHER" id="PTHR38340">
    <property type="entry name" value="S-LAYER PROTEIN"/>
    <property type="match status" value="1"/>
</dbReference>
<dbReference type="Pfam" id="PF00353">
    <property type="entry name" value="HemolysinCabind"/>
    <property type="match status" value="8"/>
</dbReference>
<dbReference type="RefSeq" id="WP_309794067.1">
    <property type="nucleotide sequence ID" value="NZ_JAVDPW010000003.1"/>
</dbReference>
<accession>A0ABU1JMD5</accession>
<evidence type="ECO:0000313" key="4">
    <source>
        <dbReference type="Proteomes" id="UP001262410"/>
    </source>
</evidence>
<dbReference type="PANTHER" id="PTHR38340:SF1">
    <property type="entry name" value="S-LAYER PROTEIN"/>
    <property type="match status" value="1"/>
</dbReference>
<sequence length="730" mass="73454">MAVFRGTAAADRILGGAEADQILGLEGNDRLYGMAGNDVLYGGAGDDAMVGGAGDDTYDVDSTGDVAAELPNEGIDRVRASVSHHLGANIEILILTGSADLVGAGNALDNTIVGNAGANTLAGAAGDDVLIGGAGNDVYDVDSAGDQAVERAGEGHDRVRASVSFILGANVEELDLGGTAGINGTGNGLANRIVGNAGANLLDGGAGADVLIGGGGDDIYLVDSAGDQVVEAGGQGTDLVRAWVSYALAGNVEILMLMGVGNIGGIGNAQDNTIFGNAGANALDGGAGDDVLIGGAGNDTYYLDSANDQVVEAAGGGADRVFTSVSHVLGANVEALTLTGFANLSGTGNALDNTIIGNARANALDGGAGDDVLTGGSGNDVYTVDSVGDRVVEAAGEGVDQVQASVSYRLGANIETLILIGIADINGVGNDLANAITGNAGANVLNGGAGDDTLIGGAGDDIYIVDSSQDRVIETANGGVDWIRCTGDYELGDNEENLMLIDNMVITLLTGNSLDNIIVGNSGFDWMHGGAGNDTLIGNAGRDILRGESGNDIMLGGAGDDQYDVESTGDLVKELAGEGIDLVHSYVNYKLTDNVENLSLEGYENIRGTGNALDNDIVGNSRNNILCGSGGADRLTGDSGTDWFLFVSTSDGLDTITDFNRSEGDKLVFHGLQHGTFAYIGGSAFTAGGHSEARFAGGQVFVDTDGDGTAEITVNVTGNYYLQASDFVFS</sequence>
<dbReference type="InterPro" id="IPR018511">
    <property type="entry name" value="Hemolysin-typ_Ca-bd_CS"/>
</dbReference>
<evidence type="ECO:0000256" key="2">
    <source>
        <dbReference type="ARBA" id="ARBA00022525"/>
    </source>
</evidence>
<dbReference type="InterPro" id="IPR011049">
    <property type="entry name" value="Serralysin-like_metalloprot_C"/>
</dbReference>
<dbReference type="PRINTS" id="PR00313">
    <property type="entry name" value="CABNDNGRPT"/>
</dbReference>
<dbReference type="Gene3D" id="2.150.10.10">
    <property type="entry name" value="Serralysin-like metalloprotease, C-terminal"/>
    <property type="match status" value="6"/>
</dbReference>